<proteinExistence type="inferred from homology"/>
<evidence type="ECO:0000256" key="2">
    <source>
        <dbReference type="ARBA" id="ARBA00038157"/>
    </source>
</evidence>
<dbReference type="PANTHER" id="PTHR43364:SF7">
    <property type="entry name" value="NADP-DEPENDENT OXIDOREDUCTASE DOMAIN-CONTAINING PROTEIN-RELATED"/>
    <property type="match status" value="1"/>
</dbReference>
<evidence type="ECO:0000313" key="4">
    <source>
        <dbReference type="EMBL" id="EMD34079.1"/>
    </source>
</evidence>
<dbReference type="AlphaFoldDB" id="M2PE05"/>
<organism evidence="4 5">
    <name type="scientific">Ceriporiopsis subvermispora (strain B)</name>
    <name type="common">White-rot fungus</name>
    <name type="synonym">Gelatoporia subvermispora</name>
    <dbReference type="NCBI Taxonomy" id="914234"/>
    <lineage>
        <taxon>Eukaryota</taxon>
        <taxon>Fungi</taxon>
        <taxon>Dikarya</taxon>
        <taxon>Basidiomycota</taxon>
        <taxon>Agaricomycotina</taxon>
        <taxon>Agaricomycetes</taxon>
        <taxon>Polyporales</taxon>
        <taxon>Gelatoporiaceae</taxon>
        <taxon>Gelatoporia</taxon>
    </lineage>
</organism>
<dbReference type="EMBL" id="KB445804">
    <property type="protein sequence ID" value="EMD34079.1"/>
    <property type="molecule type" value="Genomic_DNA"/>
</dbReference>
<dbReference type="STRING" id="914234.M2PE05"/>
<evidence type="ECO:0000256" key="1">
    <source>
        <dbReference type="ARBA" id="ARBA00022857"/>
    </source>
</evidence>
<protein>
    <recommendedName>
        <fullName evidence="3">NADP-dependent oxidoreductase domain-containing protein</fullName>
    </recommendedName>
</protein>
<comment type="similarity">
    <text evidence="2">Belongs to the aldo/keto reductase family. Aldo/keto reductase 2 subfamily.</text>
</comment>
<evidence type="ECO:0000313" key="5">
    <source>
        <dbReference type="Proteomes" id="UP000016930"/>
    </source>
</evidence>
<evidence type="ECO:0000259" key="3">
    <source>
        <dbReference type="Pfam" id="PF00248"/>
    </source>
</evidence>
<keyword evidence="1" id="KW-0521">NADP</keyword>
<dbReference type="Proteomes" id="UP000016930">
    <property type="component" value="Unassembled WGS sequence"/>
</dbReference>
<name>M2PE05_CERS8</name>
<sequence>MQDIYDYFWGDRYPRVLAVDDPICKVVRYLILPENCTKGCVFQAESRASDYKHGFASCTHIMLKVYFELSNDGRNYHDMAERVKFSNTMLKEGQFLCDENNGTFENPKPKGVGKSVWVARALAHHLKRTANACNIPGWDNDGYPQGALALVMTAAYRAFRIYNLKRVMFIDQVHVDTAYIAIRSKTSRDPSIKDLEFSGDNFGKYANTAHNEIKVLKDWRWESILERAQQERLKLRRNRTSALHGSTPGCQRYDPYPYPRRYNAILKNAAYIPQKTHYVGNSLKSMYISLEASLQKLCTSYIDNFYVHFIDICVGFNTSTPQVTNGLHNLVVFRKVLYLAGITDASAWVIAECNTYAKLTGKTPFSIHVFYHDFTEEEEEARKQPKEHVNSGEECTEDERKVCAALEGINKQVGVCNIRADKHTLRPPIVVQGLRSSDLVAIAYLMQKQPYVFPIVGYRKVEQLMQNIVALDVSLSDKQIKYLESFIPLLNPGFLNDFIVSGNSP</sequence>
<dbReference type="Pfam" id="PF00248">
    <property type="entry name" value="Aldo_ket_red"/>
    <property type="match status" value="1"/>
</dbReference>
<accession>M2PE05</accession>
<dbReference type="OrthoDB" id="48988at2759"/>
<reference evidence="4 5" key="1">
    <citation type="journal article" date="2012" name="Proc. Natl. Acad. Sci. U.S.A.">
        <title>Comparative genomics of Ceriporiopsis subvermispora and Phanerochaete chrysosporium provide insight into selective ligninolysis.</title>
        <authorList>
            <person name="Fernandez-Fueyo E."/>
            <person name="Ruiz-Duenas F.J."/>
            <person name="Ferreira P."/>
            <person name="Floudas D."/>
            <person name="Hibbett D.S."/>
            <person name="Canessa P."/>
            <person name="Larrondo L.F."/>
            <person name="James T.Y."/>
            <person name="Seelenfreund D."/>
            <person name="Lobos S."/>
            <person name="Polanco R."/>
            <person name="Tello M."/>
            <person name="Honda Y."/>
            <person name="Watanabe T."/>
            <person name="Watanabe T."/>
            <person name="Ryu J.S."/>
            <person name="Kubicek C.P."/>
            <person name="Schmoll M."/>
            <person name="Gaskell J."/>
            <person name="Hammel K.E."/>
            <person name="St John F.J."/>
            <person name="Vanden Wymelenberg A."/>
            <person name="Sabat G."/>
            <person name="Splinter BonDurant S."/>
            <person name="Syed K."/>
            <person name="Yadav J.S."/>
            <person name="Doddapaneni H."/>
            <person name="Subramanian V."/>
            <person name="Lavin J.L."/>
            <person name="Oguiza J.A."/>
            <person name="Perez G."/>
            <person name="Pisabarro A.G."/>
            <person name="Ramirez L."/>
            <person name="Santoyo F."/>
            <person name="Master E."/>
            <person name="Coutinho P.M."/>
            <person name="Henrissat B."/>
            <person name="Lombard V."/>
            <person name="Magnuson J.K."/>
            <person name="Kuees U."/>
            <person name="Hori C."/>
            <person name="Igarashi K."/>
            <person name="Samejima M."/>
            <person name="Held B.W."/>
            <person name="Barry K.W."/>
            <person name="LaButti K.M."/>
            <person name="Lapidus A."/>
            <person name="Lindquist E.A."/>
            <person name="Lucas S.M."/>
            <person name="Riley R."/>
            <person name="Salamov A.A."/>
            <person name="Hoffmeister D."/>
            <person name="Schwenk D."/>
            <person name="Hadar Y."/>
            <person name="Yarden O."/>
            <person name="de Vries R.P."/>
            <person name="Wiebenga A."/>
            <person name="Stenlid J."/>
            <person name="Eastwood D."/>
            <person name="Grigoriev I.V."/>
            <person name="Berka R.M."/>
            <person name="Blanchette R.A."/>
            <person name="Kersten P."/>
            <person name="Martinez A.T."/>
            <person name="Vicuna R."/>
            <person name="Cullen D."/>
        </authorList>
    </citation>
    <scope>NUCLEOTIDE SEQUENCE [LARGE SCALE GENOMIC DNA]</scope>
    <source>
        <strain evidence="4 5">B</strain>
    </source>
</reference>
<dbReference type="InterPro" id="IPR050523">
    <property type="entry name" value="AKR_Detox_Biosynth"/>
</dbReference>
<keyword evidence="5" id="KW-1185">Reference proteome</keyword>
<dbReference type="SUPFAM" id="SSF51430">
    <property type="entry name" value="NAD(P)-linked oxidoreductase"/>
    <property type="match status" value="1"/>
</dbReference>
<gene>
    <name evidence="4" type="ORF">CERSUDRAFT_98004</name>
</gene>
<dbReference type="InterPro" id="IPR023210">
    <property type="entry name" value="NADP_OxRdtase_dom"/>
</dbReference>
<dbReference type="InterPro" id="IPR036812">
    <property type="entry name" value="NAD(P)_OxRdtase_dom_sf"/>
</dbReference>
<dbReference type="HOGENOM" id="CLU_539671_0_0_1"/>
<dbReference type="PANTHER" id="PTHR43364">
    <property type="entry name" value="NADH-SPECIFIC METHYLGLYOXAL REDUCTASE-RELATED"/>
    <property type="match status" value="1"/>
</dbReference>
<dbReference type="Gene3D" id="3.20.20.100">
    <property type="entry name" value="NADP-dependent oxidoreductase domain"/>
    <property type="match status" value="1"/>
</dbReference>
<feature type="domain" description="NADP-dependent oxidoreductase" evidence="3">
    <location>
        <begin position="436"/>
        <end position="486"/>
    </location>
</feature>